<keyword evidence="7 10" id="KW-0464">Manganese</keyword>
<dbReference type="Pfam" id="PF00293">
    <property type="entry name" value="NUDIX"/>
    <property type="match status" value="1"/>
</dbReference>
<dbReference type="InterPro" id="IPR011876">
    <property type="entry name" value="IsopentenylPP_isomerase_typ1"/>
</dbReference>
<dbReference type="PANTHER" id="PTHR10885">
    <property type="entry name" value="ISOPENTENYL-DIPHOSPHATE DELTA-ISOMERASE"/>
    <property type="match status" value="1"/>
</dbReference>
<keyword evidence="5 10" id="KW-0479">Metal-binding</keyword>
<feature type="binding site" evidence="10">
    <location>
        <position position="106"/>
    </location>
    <ligand>
        <name>Mn(2+)</name>
        <dbReference type="ChEBI" id="CHEBI:29035"/>
    </ligand>
</feature>
<keyword evidence="4 10" id="KW-0963">Cytoplasm</keyword>
<feature type="active site" evidence="10">
    <location>
        <position position="104"/>
    </location>
</feature>
<dbReference type="EC" id="5.3.3.2" evidence="3 10"/>
<keyword evidence="9 10" id="KW-0413">Isomerase</keyword>
<evidence type="ECO:0000256" key="6">
    <source>
        <dbReference type="ARBA" id="ARBA00022842"/>
    </source>
</evidence>
<keyword evidence="13" id="KW-1185">Reference proteome</keyword>
<evidence type="ECO:0000256" key="7">
    <source>
        <dbReference type="ARBA" id="ARBA00023211"/>
    </source>
</evidence>
<name>A0A4Q7WZR1_9ACTN</name>
<dbReference type="EMBL" id="SHKR01000012">
    <property type="protein sequence ID" value="RZU16067.1"/>
    <property type="molecule type" value="Genomic_DNA"/>
</dbReference>
<comment type="function">
    <text evidence="10">Catalyzes the 1,3-allylic rearrangement of the homoallylic substrate isopentenyl (IPP) to its highly electrophilic allylic isomer, dimethylallyl diphosphate (DMAPP).</text>
</comment>
<dbReference type="Gene3D" id="3.90.79.10">
    <property type="entry name" value="Nucleoside Triphosphate Pyrophosphohydrolase"/>
    <property type="match status" value="1"/>
</dbReference>
<feature type="binding site" evidence="10">
    <location>
        <position position="69"/>
    </location>
    <ligand>
        <name>Mn(2+)</name>
        <dbReference type="ChEBI" id="CHEBI:29035"/>
    </ligand>
</feature>
<evidence type="ECO:0000256" key="3">
    <source>
        <dbReference type="ARBA" id="ARBA00012057"/>
    </source>
</evidence>
<dbReference type="PROSITE" id="PS51462">
    <property type="entry name" value="NUDIX"/>
    <property type="match status" value="1"/>
</dbReference>
<protein>
    <recommendedName>
        <fullName evidence="3 10">Isopentenyl-diphosphate Delta-isomerase</fullName>
        <shortName evidence="10">IPP isomerase</shortName>
        <ecNumber evidence="3 10">5.3.3.2</ecNumber>
    </recommendedName>
    <alternativeName>
        <fullName evidence="10">IPP:DMAPP isomerase</fullName>
    </alternativeName>
    <alternativeName>
        <fullName evidence="10">Isopentenyl pyrophosphate isomerase</fullName>
    </alternativeName>
</protein>
<gene>
    <name evidence="10" type="primary">idi</name>
    <name evidence="12" type="ORF">EV645_3613</name>
</gene>
<feature type="domain" description="Nudix hydrolase" evidence="11">
    <location>
        <begin position="67"/>
        <end position="202"/>
    </location>
</feature>
<dbReference type="InterPro" id="IPR056375">
    <property type="entry name" value="Idi_bact"/>
</dbReference>
<feature type="binding site" evidence="10">
    <location>
        <position position="151"/>
    </location>
    <ligand>
        <name>Mn(2+)</name>
        <dbReference type="ChEBI" id="CHEBI:29035"/>
    </ligand>
</feature>
<dbReference type="AlphaFoldDB" id="A0A4Q7WZR1"/>
<dbReference type="GO" id="GO:0005737">
    <property type="term" value="C:cytoplasm"/>
    <property type="evidence" value="ECO:0007669"/>
    <property type="project" value="UniProtKB-SubCell"/>
</dbReference>
<reference evidence="12 13" key="1">
    <citation type="journal article" date="2015" name="Stand. Genomic Sci.">
        <title>Genomic Encyclopedia of Bacterial and Archaeal Type Strains, Phase III: the genomes of soil and plant-associated and newly described type strains.</title>
        <authorList>
            <person name="Whitman W.B."/>
            <person name="Woyke T."/>
            <person name="Klenk H.P."/>
            <person name="Zhou Y."/>
            <person name="Lilburn T.G."/>
            <person name="Beck B.J."/>
            <person name="De Vos P."/>
            <person name="Vandamme P."/>
            <person name="Eisen J.A."/>
            <person name="Garrity G."/>
            <person name="Hugenholtz P."/>
            <person name="Kyrpides N.C."/>
        </authorList>
    </citation>
    <scope>NUCLEOTIDE SEQUENCE [LARGE SCALE GENOMIC DNA]</scope>
    <source>
        <strain evidence="12 13">VKM Ac-2540</strain>
    </source>
</reference>
<feature type="binding site" evidence="10">
    <location>
        <position position="153"/>
    </location>
    <ligand>
        <name>Mn(2+)</name>
        <dbReference type="ChEBI" id="CHEBI:29035"/>
    </ligand>
</feature>
<evidence type="ECO:0000256" key="5">
    <source>
        <dbReference type="ARBA" id="ARBA00022723"/>
    </source>
</evidence>
<feature type="binding site" evidence="10">
    <location>
        <position position="124"/>
    </location>
    <ligand>
        <name>Mg(2+)</name>
        <dbReference type="ChEBI" id="CHEBI:18420"/>
    </ligand>
</feature>
<dbReference type="InterPro" id="IPR000086">
    <property type="entry name" value="NUDIX_hydrolase_dom"/>
</dbReference>
<dbReference type="CDD" id="cd02885">
    <property type="entry name" value="NUDIX_IPP_Isomerase"/>
    <property type="match status" value="1"/>
</dbReference>
<dbReference type="NCBIfam" id="NF002995">
    <property type="entry name" value="PRK03759.1"/>
    <property type="match status" value="1"/>
</dbReference>
<dbReference type="InterPro" id="IPR015797">
    <property type="entry name" value="NUDIX_hydrolase-like_dom_sf"/>
</dbReference>
<accession>A0A4Q7WZR1</accession>
<comment type="caution">
    <text evidence="12">The sequence shown here is derived from an EMBL/GenBank/DDBJ whole genome shotgun (WGS) entry which is preliminary data.</text>
</comment>
<comment type="pathway">
    <text evidence="1 10">Isoprenoid biosynthesis; dimethylallyl diphosphate biosynthesis; dimethylallyl diphosphate from isopentenyl diphosphate: step 1/1.</text>
</comment>
<keyword evidence="8 10" id="KW-0414">Isoprene biosynthesis</keyword>
<comment type="similarity">
    <text evidence="2 10">Belongs to the IPP isomerase type 1 family.</text>
</comment>
<evidence type="ECO:0000259" key="11">
    <source>
        <dbReference type="PROSITE" id="PS51462"/>
    </source>
</evidence>
<dbReference type="PANTHER" id="PTHR10885:SF0">
    <property type="entry name" value="ISOPENTENYL-DIPHOSPHATE DELTA-ISOMERASE"/>
    <property type="match status" value="1"/>
</dbReference>
<evidence type="ECO:0000256" key="10">
    <source>
        <dbReference type="HAMAP-Rule" id="MF_00202"/>
    </source>
</evidence>
<dbReference type="HAMAP" id="MF_00202">
    <property type="entry name" value="Idi"/>
    <property type="match status" value="1"/>
</dbReference>
<dbReference type="SUPFAM" id="SSF55811">
    <property type="entry name" value="Nudix"/>
    <property type="match status" value="1"/>
</dbReference>
<dbReference type="GO" id="GO:0046872">
    <property type="term" value="F:metal ion binding"/>
    <property type="evidence" value="ECO:0007669"/>
    <property type="project" value="UniProtKB-KW"/>
</dbReference>
<evidence type="ECO:0000256" key="2">
    <source>
        <dbReference type="ARBA" id="ARBA00007579"/>
    </source>
</evidence>
<evidence type="ECO:0000256" key="4">
    <source>
        <dbReference type="ARBA" id="ARBA00022490"/>
    </source>
</evidence>
<feature type="active site" evidence="10">
    <location>
        <position position="153"/>
    </location>
</feature>
<dbReference type="GO" id="GO:0008299">
    <property type="term" value="P:isoprenoid biosynthetic process"/>
    <property type="evidence" value="ECO:0007669"/>
    <property type="project" value="UniProtKB-UniRule"/>
</dbReference>
<feature type="binding site" evidence="10">
    <location>
        <position position="62"/>
    </location>
    <ligand>
        <name>Mn(2+)</name>
        <dbReference type="ChEBI" id="CHEBI:29035"/>
    </ligand>
</feature>
<sequence>MERVRVLPNTGSSQSRSICHTSLDHTLTLAEPTKLDRVSDERVVLLDEDGRAIGTEAKATVHHAATPLHLAFSSYVIDAAGRVLLTQRAFEKPTWPGVWTNSCCGHPLPTEPVEQAVRRRLADELGIVVDSVDLVMPEFRYRAEMPTGIVENEICPVYRVRWTGDPRPNPAEVAAYRWVEWDELRDFPDLSPWCLLQLDVLSTPPADWPIADPTRLPPAAQV</sequence>
<comment type="catalytic activity">
    <reaction evidence="10">
        <text>isopentenyl diphosphate = dimethylallyl diphosphate</text>
        <dbReference type="Rhea" id="RHEA:23284"/>
        <dbReference type="ChEBI" id="CHEBI:57623"/>
        <dbReference type="ChEBI" id="CHEBI:128769"/>
        <dbReference type="EC" id="5.3.3.2"/>
    </reaction>
</comment>
<dbReference type="Proteomes" id="UP000292027">
    <property type="component" value="Unassembled WGS sequence"/>
</dbReference>
<organism evidence="12 13">
    <name type="scientific">Kribbella rubisoli</name>
    <dbReference type="NCBI Taxonomy" id="3075929"/>
    <lineage>
        <taxon>Bacteria</taxon>
        <taxon>Bacillati</taxon>
        <taxon>Actinomycetota</taxon>
        <taxon>Actinomycetes</taxon>
        <taxon>Propionibacteriales</taxon>
        <taxon>Kribbellaceae</taxon>
        <taxon>Kribbella</taxon>
    </lineage>
</organism>
<evidence type="ECO:0000256" key="9">
    <source>
        <dbReference type="ARBA" id="ARBA00023235"/>
    </source>
</evidence>
<dbReference type="GO" id="GO:0050992">
    <property type="term" value="P:dimethylallyl diphosphate biosynthetic process"/>
    <property type="evidence" value="ECO:0007669"/>
    <property type="project" value="UniProtKB-UniRule"/>
</dbReference>
<comment type="cofactor">
    <cofactor evidence="10">
        <name>Mg(2+)</name>
        <dbReference type="ChEBI" id="CHEBI:18420"/>
    </cofactor>
    <text evidence="10">Binds 1 Mg(2+) ion per subunit. The magnesium ion binds only when substrate is bound.</text>
</comment>
<dbReference type="UniPathway" id="UPA00059">
    <property type="reaction ID" value="UER00104"/>
</dbReference>
<evidence type="ECO:0000256" key="1">
    <source>
        <dbReference type="ARBA" id="ARBA00004826"/>
    </source>
</evidence>
<dbReference type="GO" id="GO:0004452">
    <property type="term" value="F:isopentenyl-diphosphate delta-isomerase activity"/>
    <property type="evidence" value="ECO:0007669"/>
    <property type="project" value="UniProtKB-UniRule"/>
</dbReference>
<evidence type="ECO:0000313" key="13">
    <source>
        <dbReference type="Proteomes" id="UP000292027"/>
    </source>
</evidence>
<keyword evidence="6 10" id="KW-0460">Magnesium</keyword>
<dbReference type="NCBIfam" id="TIGR02150">
    <property type="entry name" value="IPP_isom_1"/>
    <property type="match status" value="1"/>
</dbReference>
<comment type="cofactor">
    <cofactor evidence="10">
        <name>Mn(2+)</name>
        <dbReference type="ChEBI" id="CHEBI:29035"/>
    </cofactor>
    <text evidence="10">Binds 1 Mn(2+) ion per subunit.</text>
</comment>
<evidence type="ECO:0000256" key="8">
    <source>
        <dbReference type="ARBA" id="ARBA00023229"/>
    </source>
</evidence>
<evidence type="ECO:0000313" key="12">
    <source>
        <dbReference type="EMBL" id="RZU16067.1"/>
    </source>
</evidence>
<proteinExistence type="inferred from homology"/>
<comment type="subcellular location">
    <subcellularLocation>
        <location evidence="10">Cytoplasm</location>
    </subcellularLocation>
</comment>